<dbReference type="Gene3D" id="3.40.50.20">
    <property type="match status" value="1"/>
</dbReference>
<dbReference type="Gene3D" id="2.160.10.10">
    <property type="entry name" value="Hexapeptide repeat proteins"/>
    <property type="match status" value="1"/>
</dbReference>
<dbReference type="GO" id="GO:0016746">
    <property type="term" value="F:acyltransferase activity"/>
    <property type="evidence" value="ECO:0007669"/>
    <property type="project" value="UniProtKB-KW"/>
</dbReference>
<dbReference type="InterPro" id="IPR011004">
    <property type="entry name" value="Trimer_LpxA-like_sf"/>
</dbReference>
<dbReference type="SUPFAM" id="SSF51161">
    <property type="entry name" value="Trimeric LpxA-like enzymes"/>
    <property type="match status" value="1"/>
</dbReference>
<evidence type="ECO:0000313" key="4">
    <source>
        <dbReference type="EMBL" id="TQJ18029.1"/>
    </source>
</evidence>
<dbReference type="InterPro" id="IPR020019">
    <property type="entry name" value="AcTrfase_PglD-like"/>
</dbReference>
<protein>
    <submittedName>
        <fullName evidence="4">Sugar O-acyltransferase (Sialic acid O-acetyltransferase NeuD family)</fullName>
    </submittedName>
</protein>
<feature type="site" description="Increases basicity of active site His" evidence="1">
    <location>
        <position position="140"/>
    </location>
</feature>
<keyword evidence="4" id="KW-0012">Acyltransferase</keyword>
<reference evidence="4 5" key="1">
    <citation type="submission" date="2019-06" db="EMBL/GenBank/DDBJ databases">
        <title>Sequencing the genomes of 1000 actinobacteria strains.</title>
        <authorList>
            <person name="Klenk H.-P."/>
        </authorList>
    </citation>
    <scope>NUCLEOTIDE SEQUENCE [LARGE SCALE GENOMIC DNA]</scope>
    <source>
        <strain evidence="4 5">DSM 17305</strain>
    </source>
</reference>
<dbReference type="Proteomes" id="UP000316298">
    <property type="component" value="Unassembled WGS sequence"/>
</dbReference>
<proteinExistence type="predicted"/>
<dbReference type="EMBL" id="VFMM01000001">
    <property type="protein sequence ID" value="TQJ18029.1"/>
    <property type="molecule type" value="Genomic_DNA"/>
</dbReference>
<dbReference type="AlphaFoldDB" id="A0A542ERP2"/>
<feature type="binding site" evidence="2">
    <location>
        <position position="72"/>
    </location>
    <ligand>
        <name>substrate</name>
    </ligand>
</feature>
<organism evidence="4 5">
    <name type="scientific">Kribbella jejuensis</name>
    <dbReference type="NCBI Taxonomy" id="236068"/>
    <lineage>
        <taxon>Bacteria</taxon>
        <taxon>Bacillati</taxon>
        <taxon>Actinomycetota</taxon>
        <taxon>Actinomycetes</taxon>
        <taxon>Propionibacteriales</taxon>
        <taxon>Kribbellaceae</taxon>
        <taxon>Kribbella</taxon>
    </lineage>
</organism>
<dbReference type="NCBIfam" id="TIGR03570">
    <property type="entry name" value="NeuD_NnaD"/>
    <property type="match status" value="1"/>
</dbReference>
<evidence type="ECO:0000256" key="1">
    <source>
        <dbReference type="PIRSR" id="PIRSR620019-1"/>
    </source>
</evidence>
<dbReference type="InterPro" id="IPR050179">
    <property type="entry name" value="Trans_hexapeptide_repeat"/>
</dbReference>
<keyword evidence="4" id="KW-0808">Transferase</keyword>
<evidence type="ECO:0000313" key="5">
    <source>
        <dbReference type="Proteomes" id="UP000316298"/>
    </source>
</evidence>
<dbReference type="InterPro" id="IPR001451">
    <property type="entry name" value="Hexapep"/>
</dbReference>
<accession>A0A542ERP2</accession>
<evidence type="ECO:0000259" key="3">
    <source>
        <dbReference type="Pfam" id="PF17836"/>
    </source>
</evidence>
<feature type="active site" description="Proton acceptor" evidence="1">
    <location>
        <position position="139"/>
    </location>
</feature>
<sequence>MAERQIPVRELIVVGAGALGRQVGSLVAELAGAPFRITGYLDRSDPAPRCTPLLGGDEELTSADAAYVIAIGDPTVRRRVDIFATRWNRHPATLVHPACTLDDGVALGAGTITFPGARIQVQATLGRHVLVNANAVVGHDCLVGDHVVLSPLAMLCGGVEVGDAAFIGASAVVLPGRVIGPGATVGAGAVVTSDVPPLARVAGVPARNLPRG</sequence>
<dbReference type="CDD" id="cd03360">
    <property type="entry name" value="LbH_AT_putative"/>
    <property type="match status" value="1"/>
</dbReference>
<gene>
    <name evidence="4" type="ORF">FB475_2160</name>
</gene>
<dbReference type="PANTHER" id="PTHR43300:SF7">
    <property type="entry name" value="UDP-N-ACETYLBACILLOSAMINE N-ACETYLTRANSFERASE"/>
    <property type="match status" value="1"/>
</dbReference>
<dbReference type="RefSeq" id="WP_141854907.1">
    <property type="nucleotide sequence ID" value="NZ_BAAAKA010000017.1"/>
</dbReference>
<dbReference type="Pfam" id="PF00132">
    <property type="entry name" value="Hexapep"/>
    <property type="match status" value="1"/>
</dbReference>
<keyword evidence="5" id="KW-1185">Reference proteome</keyword>
<comment type="caution">
    <text evidence="4">The sequence shown here is derived from an EMBL/GenBank/DDBJ whole genome shotgun (WGS) entry which is preliminary data.</text>
</comment>
<dbReference type="Pfam" id="PF17836">
    <property type="entry name" value="PglD_N"/>
    <property type="match status" value="1"/>
</dbReference>
<evidence type="ECO:0000256" key="2">
    <source>
        <dbReference type="PIRSR" id="PIRSR620019-2"/>
    </source>
</evidence>
<name>A0A542ERP2_9ACTN</name>
<feature type="domain" description="PglD N-terminal" evidence="3">
    <location>
        <begin position="11"/>
        <end position="80"/>
    </location>
</feature>
<dbReference type="PANTHER" id="PTHR43300">
    <property type="entry name" value="ACETYLTRANSFERASE"/>
    <property type="match status" value="1"/>
</dbReference>
<dbReference type="InterPro" id="IPR041561">
    <property type="entry name" value="PglD_N"/>
</dbReference>
<dbReference type="OrthoDB" id="708224at2"/>